<protein>
    <submittedName>
        <fullName evidence="1">Uncharacterized protein</fullName>
    </submittedName>
</protein>
<sequence length="146" mass="16249">MKIAIQLDADRNIIGTVTTSEFGAELQVKLFKDKGWTLVESDPAFSSSDSYLWTVRESDNELVHISTNMTPDEESQNNFTTLTMQNLNLTKDVKETQSGITALTQTQLQDAQDKADIKNGMTEITKQLASMQLQLATQNTNTTEAK</sequence>
<gene>
    <name evidence="1" type="ORF">FD31_GL000331</name>
</gene>
<evidence type="ECO:0000313" key="1">
    <source>
        <dbReference type="EMBL" id="KRM17252.1"/>
    </source>
</evidence>
<comment type="caution">
    <text evidence="1">The sequence shown here is derived from an EMBL/GenBank/DDBJ whole genome shotgun (WGS) entry which is preliminary data.</text>
</comment>
<keyword evidence="2" id="KW-1185">Reference proteome</keyword>
<reference evidence="1 2" key="1">
    <citation type="journal article" date="2015" name="Genome Announc.">
        <title>Expanding the biotechnology potential of lactobacilli through comparative genomics of 213 strains and associated genera.</title>
        <authorList>
            <person name="Sun Z."/>
            <person name="Harris H.M."/>
            <person name="McCann A."/>
            <person name="Guo C."/>
            <person name="Argimon S."/>
            <person name="Zhang W."/>
            <person name="Yang X."/>
            <person name="Jeffery I.B."/>
            <person name="Cooney J.C."/>
            <person name="Kagawa T.F."/>
            <person name="Liu W."/>
            <person name="Song Y."/>
            <person name="Salvetti E."/>
            <person name="Wrobel A."/>
            <person name="Rasinkangas P."/>
            <person name="Parkhill J."/>
            <person name="Rea M.C."/>
            <person name="O'Sullivan O."/>
            <person name="Ritari J."/>
            <person name="Douillard F.P."/>
            <person name="Paul Ross R."/>
            <person name="Yang R."/>
            <person name="Briner A.E."/>
            <person name="Felis G.E."/>
            <person name="de Vos W.M."/>
            <person name="Barrangou R."/>
            <person name="Klaenhammer T.R."/>
            <person name="Caufield P.W."/>
            <person name="Cui Y."/>
            <person name="Zhang H."/>
            <person name="O'Toole P.W."/>
        </authorList>
    </citation>
    <scope>NUCLEOTIDE SEQUENCE [LARGE SCALE GENOMIC DNA]</scope>
    <source>
        <strain evidence="1 2">DSM 16982</strain>
    </source>
</reference>
<dbReference type="AlphaFoldDB" id="A0A0R1WM03"/>
<dbReference type="Proteomes" id="UP000051302">
    <property type="component" value="Unassembled WGS sequence"/>
</dbReference>
<accession>A0A0R1WM03</accession>
<dbReference type="EMBL" id="AZFV01000011">
    <property type="protein sequence ID" value="KRM17252.1"/>
    <property type="molecule type" value="Genomic_DNA"/>
</dbReference>
<evidence type="ECO:0000313" key="2">
    <source>
        <dbReference type="Proteomes" id="UP000051302"/>
    </source>
</evidence>
<organism evidence="1 2">
    <name type="scientific">Companilactobacillus nantensis DSM 16982</name>
    <dbReference type="NCBI Taxonomy" id="1423774"/>
    <lineage>
        <taxon>Bacteria</taxon>
        <taxon>Bacillati</taxon>
        <taxon>Bacillota</taxon>
        <taxon>Bacilli</taxon>
        <taxon>Lactobacillales</taxon>
        <taxon>Lactobacillaceae</taxon>
        <taxon>Companilactobacillus</taxon>
    </lineage>
</organism>
<name>A0A0R1WM03_9LACO</name>
<dbReference type="PATRIC" id="fig|1423774.3.peg.338"/>
<dbReference type="STRING" id="1423774.FD31_GL000331"/>
<proteinExistence type="predicted"/>
<dbReference type="RefSeq" id="WP_057891910.1">
    <property type="nucleotide sequence ID" value="NZ_AZFV01000011.1"/>
</dbReference>